<proteinExistence type="predicted"/>
<name>A0A173GDE6_9CAUD</name>
<gene>
    <name evidence="1" type="ORF">SIMMY50_123</name>
</gene>
<evidence type="ECO:0000313" key="1">
    <source>
        <dbReference type="EMBL" id="ANH51585.1"/>
    </source>
</evidence>
<reference evidence="2" key="1">
    <citation type="submission" date="2016-03" db="EMBL/GenBank/DDBJ databases">
        <authorList>
            <person name="Sharma R."/>
            <person name="Simister A.R."/>
            <person name="Berg J.A."/>
            <person name="Jensen G.L."/>
            <person name="Keele B.R."/>
            <person name="Ward M.E.H."/>
            <person name="Breakwell D.P."/>
            <person name="Hope S."/>
            <person name="Grose J.H."/>
        </authorList>
    </citation>
    <scope>NUCLEOTIDE SEQUENCE [LARGE SCALE GENOMIC DNA]</scope>
</reference>
<keyword evidence="2" id="KW-1185">Reference proteome</keyword>
<sequence length="205" mass="23978">MAWNGYVLEFLGNDLGKYYLGISNIDAKQQDELMLAALRAGGPALPVEIQTAYKQMAEKEVLLFTHVPFNAEYAVVEAWQNDHIHAQSLKARRFRFPSHRRETLFQCINAEQIVSKIKQLRSRVTVQAGIRFDGFYHPQLMMTDQQWVQELEMLNQLQSLYYYLGDFIEFFDEEFKEFKGTESVKALPYRNPYFINLGLQLSQMC</sequence>
<dbReference type="Proteomes" id="UP000222975">
    <property type="component" value="Segment"/>
</dbReference>
<protein>
    <submittedName>
        <fullName evidence="1">Uncharacterized protein</fullName>
    </submittedName>
</protein>
<evidence type="ECO:0000313" key="2">
    <source>
        <dbReference type="Proteomes" id="UP000222975"/>
    </source>
</evidence>
<organism evidence="1 2">
    <name type="scientific">Erwinia phage vB_EamM_Simmy50</name>
    <dbReference type="NCBI Taxonomy" id="1815988"/>
    <lineage>
        <taxon>Viruses</taxon>
        <taxon>Duplodnaviria</taxon>
        <taxon>Heunggongvirae</taxon>
        <taxon>Uroviricota</taxon>
        <taxon>Caudoviricetes</taxon>
        <taxon>Chimalliviridae</taxon>
        <taxon>Agricanvirus</taxon>
        <taxon>Agricanvirus simmy50</taxon>
    </lineage>
</organism>
<dbReference type="EMBL" id="KU886223">
    <property type="protein sequence ID" value="ANH51585.1"/>
    <property type="molecule type" value="Genomic_DNA"/>
</dbReference>
<accession>A0A173GDE6</accession>